<comment type="pathway">
    <text evidence="2 10">Cofactor biosynthesis; thiamine diphosphate biosynthesis; thiamine phosphate from 4-amino-2-methyl-5-diphosphomethylpyrimidine and 4-methyl-5-(2-phosphoethyl)-thiazole: step 1/1.</text>
</comment>
<evidence type="ECO:0000256" key="10">
    <source>
        <dbReference type="HAMAP-Rule" id="MF_00097"/>
    </source>
</evidence>
<dbReference type="GO" id="GO:0000287">
    <property type="term" value="F:magnesium ion binding"/>
    <property type="evidence" value="ECO:0007669"/>
    <property type="project" value="UniProtKB-UniRule"/>
</dbReference>
<keyword evidence="5" id="KW-0460">Magnesium</keyword>
<feature type="binding site" evidence="10">
    <location>
        <position position="168"/>
    </location>
    <ligand>
        <name>2-[(2R,5Z)-2-carboxy-4-methylthiazol-5(2H)-ylidene]ethyl phosphate</name>
        <dbReference type="ChEBI" id="CHEBI:62899"/>
    </ligand>
</feature>
<dbReference type="GO" id="GO:0004789">
    <property type="term" value="F:thiamine-phosphate diphosphorylase activity"/>
    <property type="evidence" value="ECO:0007669"/>
    <property type="project" value="UniProtKB-UniRule"/>
</dbReference>
<dbReference type="InterPro" id="IPR022998">
    <property type="entry name" value="ThiamineP_synth_TenI"/>
</dbReference>
<evidence type="ECO:0000256" key="4">
    <source>
        <dbReference type="ARBA" id="ARBA00022723"/>
    </source>
</evidence>
<dbReference type="SUPFAM" id="SSF51391">
    <property type="entry name" value="Thiamin phosphate synthase"/>
    <property type="match status" value="1"/>
</dbReference>
<evidence type="ECO:0000256" key="1">
    <source>
        <dbReference type="ARBA" id="ARBA00001946"/>
    </source>
</evidence>
<dbReference type="AlphaFoldDB" id="A0A832ZUN5"/>
<feature type="binding site" evidence="10">
    <location>
        <position position="111"/>
    </location>
    <ligand>
        <name>4-amino-2-methyl-5-(diphosphooxymethyl)pyrimidine</name>
        <dbReference type="ChEBI" id="CHEBI:57841"/>
    </ligand>
</feature>
<dbReference type="EC" id="2.5.1.3" evidence="10"/>
<evidence type="ECO:0000313" key="12">
    <source>
        <dbReference type="EMBL" id="HIQ29289.1"/>
    </source>
</evidence>
<organism evidence="12 13">
    <name type="scientific">Caldiarchaeum subterraneum</name>
    <dbReference type="NCBI Taxonomy" id="311458"/>
    <lineage>
        <taxon>Archaea</taxon>
        <taxon>Nitrososphaerota</taxon>
        <taxon>Candidatus Caldarchaeales</taxon>
        <taxon>Candidatus Caldarchaeaceae</taxon>
        <taxon>Candidatus Caldarchaeum</taxon>
    </lineage>
</organism>
<accession>A0A832ZUN5</accession>
<dbReference type="GO" id="GO:0009229">
    <property type="term" value="P:thiamine diphosphate biosynthetic process"/>
    <property type="evidence" value="ECO:0007669"/>
    <property type="project" value="UniProtKB-UniRule"/>
</dbReference>
<dbReference type="GO" id="GO:0009228">
    <property type="term" value="P:thiamine biosynthetic process"/>
    <property type="evidence" value="ECO:0007669"/>
    <property type="project" value="UniProtKB-KW"/>
</dbReference>
<evidence type="ECO:0000256" key="6">
    <source>
        <dbReference type="ARBA" id="ARBA00022977"/>
    </source>
</evidence>
<dbReference type="EMBL" id="DQVM01000033">
    <property type="protein sequence ID" value="HIQ29289.1"/>
    <property type="molecule type" value="Genomic_DNA"/>
</dbReference>
<feature type="domain" description="Thiamine phosphate synthase/TenI" evidence="11">
    <location>
        <begin position="9"/>
        <end position="188"/>
    </location>
</feature>
<evidence type="ECO:0000256" key="3">
    <source>
        <dbReference type="ARBA" id="ARBA00022679"/>
    </source>
</evidence>
<dbReference type="PANTHER" id="PTHR20857">
    <property type="entry name" value="THIAMINE-PHOSPHATE PYROPHOSPHORYLASE"/>
    <property type="match status" value="1"/>
</dbReference>
<evidence type="ECO:0000256" key="2">
    <source>
        <dbReference type="ARBA" id="ARBA00005165"/>
    </source>
</evidence>
<dbReference type="PANTHER" id="PTHR20857:SF15">
    <property type="entry name" value="THIAMINE-PHOSPHATE SYNTHASE"/>
    <property type="match status" value="1"/>
</dbReference>
<comment type="caution">
    <text evidence="12">The sequence shown here is derived from an EMBL/GenBank/DDBJ whole genome shotgun (WGS) entry which is preliminary data.</text>
</comment>
<comment type="function">
    <text evidence="10">Condenses 4-methyl-5-(beta-hydroxyethyl)thiazole monophosphate (THZ-P) and 2-methyl-4-amino-5-hydroxymethyl pyrimidine pyrophosphate (HMP-PP) to form thiamine monophosphate (TMP).</text>
</comment>
<evidence type="ECO:0000313" key="13">
    <source>
        <dbReference type="Proteomes" id="UP000608579"/>
    </source>
</evidence>
<comment type="caution">
    <text evidence="10">Lacks conserved residue(s) required for the propagation of feature annotation.</text>
</comment>
<feature type="binding site" evidence="10">
    <location>
        <position position="73"/>
    </location>
    <ligand>
        <name>4-amino-2-methyl-5-(diphosphooxymethyl)pyrimidine</name>
        <dbReference type="ChEBI" id="CHEBI:57841"/>
    </ligand>
</feature>
<proteinExistence type="inferred from homology"/>
<name>A0A832ZUN5_CALS0</name>
<comment type="catalytic activity">
    <reaction evidence="8 10">
        <text>2-(2-carboxy-4-methylthiazol-5-yl)ethyl phosphate + 4-amino-2-methyl-5-(diphosphooxymethyl)pyrimidine + 2 H(+) = thiamine phosphate + CO2 + diphosphate</text>
        <dbReference type="Rhea" id="RHEA:47848"/>
        <dbReference type="ChEBI" id="CHEBI:15378"/>
        <dbReference type="ChEBI" id="CHEBI:16526"/>
        <dbReference type="ChEBI" id="CHEBI:33019"/>
        <dbReference type="ChEBI" id="CHEBI:37575"/>
        <dbReference type="ChEBI" id="CHEBI:57841"/>
        <dbReference type="ChEBI" id="CHEBI:62890"/>
        <dbReference type="EC" id="2.5.1.3"/>
    </reaction>
</comment>
<dbReference type="InterPro" id="IPR013785">
    <property type="entry name" value="Aldolase_TIM"/>
</dbReference>
<comment type="catalytic activity">
    <reaction evidence="9 10">
        <text>2-[(2R,5Z)-2-carboxy-4-methylthiazol-5(2H)-ylidene]ethyl phosphate + 4-amino-2-methyl-5-(diphosphooxymethyl)pyrimidine + 2 H(+) = thiamine phosphate + CO2 + diphosphate</text>
        <dbReference type="Rhea" id="RHEA:47844"/>
        <dbReference type="ChEBI" id="CHEBI:15378"/>
        <dbReference type="ChEBI" id="CHEBI:16526"/>
        <dbReference type="ChEBI" id="CHEBI:33019"/>
        <dbReference type="ChEBI" id="CHEBI:37575"/>
        <dbReference type="ChEBI" id="CHEBI:57841"/>
        <dbReference type="ChEBI" id="CHEBI:62899"/>
        <dbReference type="EC" id="2.5.1.3"/>
    </reaction>
</comment>
<dbReference type="Proteomes" id="UP000608579">
    <property type="component" value="Unassembled WGS sequence"/>
</dbReference>
<gene>
    <name evidence="10" type="primary">thiE</name>
    <name evidence="12" type="ORF">EYH45_01850</name>
</gene>
<evidence type="ECO:0000256" key="7">
    <source>
        <dbReference type="ARBA" id="ARBA00047334"/>
    </source>
</evidence>
<dbReference type="InterPro" id="IPR034291">
    <property type="entry name" value="TMP_synthase"/>
</dbReference>
<dbReference type="GO" id="GO:0005737">
    <property type="term" value="C:cytoplasm"/>
    <property type="evidence" value="ECO:0007669"/>
    <property type="project" value="TreeGrafter"/>
</dbReference>
<protein>
    <recommendedName>
        <fullName evidence="10">Thiamine-phosphate synthase</fullName>
        <shortName evidence="10">TP synthase</shortName>
        <shortName evidence="10">TPS</shortName>
        <ecNumber evidence="10">2.5.1.3</ecNumber>
    </recommendedName>
    <alternativeName>
        <fullName evidence="10">Thiamine-phosphate pyrophosphorylase</fullName>
        <shortName evidence="10">TMP pyrophosphorylase</shortName>
        <shortName evidence="10">TMP-PPase</shortName>
    </alternativeName>
</protein>
<dbReference type="InterPro" id="IPR036206">
    <property type="entry name" value="ThiamineP_synth_sf"/>
</dbReference>
<keyword evidence="3 10" id="KW-0808">Transferase</keyword>
<reference evidence="12" key="1">
    <citation type="journal article" date="2020" name="ISME J.">
        <title>Gammaproteobacteria mediating utilization of methyl-, sulfur- and petroleum organic compounds in deep ocean hydrothermal plumes.</title>
        <authorList>
            <person name="Zhou Z."/>
            <person name="Liu Y."/>
            <person name="Pan J."/>
            <person name="Cron B.R."/>
            <person name="Toner B.M."/>
            <person name="Anantharaman K."/>
            <person name="Breier J.A."/>
            <person name="Dick G.J."/>
            <person name="Li M."/>
        </authorList>
    </citation>
    <scope>NUCLEOTIDE SEQUENCE</scope>
    <source>
        <strain evidence="12">SZUA-1515</strain>
    </source>
</reference>
<dbReference type="Gene3D" id="3.20.20.70">
    <property type="entry name" value="Aldolase class I"/>
    <property type="match status" value="1"/>
</dbReference>
<comment type="similarity">
    <text evidence="10">Belongs to the thiamine-phosphate synthase family.</text>
</comment>
<evidence type="ECO:0000256" key="8">
    <source>
        <dbReference type="ARBA" id="ARBA00047851"/>
    </source>
</evidence>
<dbReference type="UniPathway" id="UPA00060">
    <property type="reaction ID" value="UER00141"/>
</dbReference>
<dbReference type="CDD" id="cd00564">
    <property type="entry name" value="TMP_TenI"/>
    <property type="match status" value="1"/>
</dbReference>
<dbReference type="Pfam" id="PF02581">
    <property type="entry name" value="TMP-TENI"/>
    <property type="match status" value="1"/>
</dbReference>
<comment type="catalytic activity">
    <reaction evidence="7 10">
        <text>4-methyl-5-(2-phosphooxyethyl)-thiazole + 4-amino-2-methyl-5-(diphosphooxymethyl)pyrimidine + H(+) = thiamine phosphate + diphosphate</text>
        <dbReference type="Rhea" id="RHEA:22328"/>
        <dbReference type="ChEBI" id="CHEBI:15378"/>
        <dbReference type="ChEBI" id="CHEBI:33019"/>
        <dbReference type="ChEBI" id="CHEBI:37575"/>
        <dbReference type="ChEBI" id="CHEBI:57841"/>
        <dbReference type="ChEBI" id="CHEBI:58296"/>
        <dbReference type="EC" id="2.5.1.3"/>
    </reaction>
</comment>
<dbReference type="HAMAP" id="MF_00097">
    <property type="entry name" value="TMP_synthase"/>
    <property type="match status" value="1"/>
</dbReference>
<keyword evidence="6 10" id="KW-0784">Thiamine biosynthesis</keyword>
<feature type="binding site" evidence="10">
    <location>
        <position position="140"/>
    </location>
    <ligand>
        <name>4-amino-2-methyl-5-(diphosphooxymethyl)pyrimidine</name>
        <dbReference type="ChEBI" id="CHEBI:57841"/>
    </ligand>
</feature>
<evidence type="ECO:0000256" key="5">
    <source>
        <dbReference type="ARBA" id="ARBA00022842"/>
    </source>
</evidence>
<keyword evidence="4" id="KW-0479">Metal-binding</keyword>
<evidence type="ECO:0000256" key="9">
    <source>
        <dbReference type="ARBA" id="ARBA00047883"/>
    </source>
</evidence>
<comment type="cofactor">
    <cofactor evidence="1">
        <name>Mg(2+)</name>
        <dbReference type="ChEBI" id="CHEBI:18420"/>
    </cofactor>
</comment>
<sequence>MRKIPDPPLLVITDRKLAGGGDRLLTVVESVFRGGCRWVLIREKDLVNTGELIKLTCKITDMARSYGAVVQVNTDCGAAAKCNASGVHLPWGKPVEIVRERLGQEKLLGVSAHSLEEALEAEKRGADYITLSPIFKPISKPKPRNPVGVEKLKEIASRVSIPVIALGGVTGDNARLCVEAGAAGVAVLGYVMASEDPERAVKEIISNLDEGVASA</sequence>
<evidence type="ECO:0000259" key="11">
    <source>
        <dbReference type="Pfam" id="PF02581"/>
    </source>
</evidence>